<evidence type="ECO:0000313" key="10">
    <source>
        <dbReference type="Proteomes" id="UP000185434"/>
    </source>
</evidence>
<dbReference type="InterPro" id="IPR014730">
    <property type="entry name" value="ETF_a/b_N"/>
</dbReference>
<dbReference type="PANTHER" id="PTHR21294:SF8">
    <property type="entry name" value="ELECTRON TRANSFER FLAVOPROTEIN SUBUNIT BETA"/>
    <property type="match status" value="1"/>
</dbReference>
<evidence type="ECO:0000256" key="3">
    <source>
        <dbReference type="ARBA" id="ARBA00011355"/>
    </source>
</evidence>
<protein>
    <recommendedName>
        <fullName evidence="4">Electron transfer flavoprotein subunit beta</fullName>
    </recommendedName>
</protein>
<comment type="function">
    <text evidence="7">The electron transfer flavoprotein serves as a specific electron acceptor for other dehydrogenases. It transfers the electrons to the main respiratory chain via ETF-ubiquinone oxidoreductase (ETF dehydrogenase).</text>
</comment>
<keyword evidence="10" id="KW-1185">Reference proteome</keyword>
<evidence type="ECO:0000256" key="7">
    <source>
        <dbReference type="ARBA" id="ARBA00025649"/>
    </source>
</evidence>
<dbReference type="AlphaFoldDB" id="A0A1L7CT43"/>
<comment type="similarity">
    <text evidence="2">Belongs to the ETF beta-subunit/FixA family.</text>
</comment>
<organism evidence="9 10">
    <name type="scientific">Corynebacterium frankenforstense DSM 45800</name>
    <dbReference type="NCBI Taxonomy" id="1437875"/>
    <lineage>
        <taxon>Bacteria</taxon>
        <taxon>Bacillati</taxon>
        <taxon>Actinomycetota</taxon>
        <taxon>Actinomycetes</taxon>
        <taxon>Mycobacteriales</taxon>
        <taxon>Corynebacteriaceae</taxon>
        <taxon>Corynebacterium</taxon>
    </lineage>
</organism>
<dbReference type="KEGG" id="cfk:CFRA_06845"/>
<dbReference type="PANTHER" id="PTHR21294">
    <property type="entry name" value="ELECTRON TRANSFER FLAVOPROTEIN BETA-SUBUNIT"/>
    <property type="match status" value="1"/>
</dbReference>
<accession>A0A1L7CT43</accession>
<dbReference type="SUPFAM" id="SSF52402">
    <property type="entry name" value="Adenine nucleotide alpha hydrolases-like"/>
    <property type="match status" value="1"/>
</dbReference>
<feature type="domain" description="Electron transfer flavoprotein alpha/beta-subunit N-terminal" evidence="8">
    <location>
        <begin position="23"/>
        <end position="216"/>
    </location>
</feature>
<comment type="cofactor">
    <cofactor evidence="1">
        <name>FAD</name>
        <dbReference type="ChEBI" id="CHEBI:57692"/>
    </cofactor>
</comment>
<proteinExistence type="inferred from homology"/>
<dbReference type="OrthoDB" id="9804960at2"/>
<dbReference type="InterPro" id="IPR012255">
    <property type="entry name" value="ETF_b"/>
</dbReference>
<dbReference type="GO" id="GO:0009055">
    <property type="term" value="F:electron transfer activity"/>
    <property type="evidence" value="ECO:0007669"/>
    <property type="project" value="InterPro"/>
</dbReference>
<evidence type="ECO:0000256" key="4">
    <source>
        <dbReference type="ARBA" id="ARBA00016797"/>
    </source>
</evidence>
<dbReference type="SMART" id="SM00893">
    <property type="entry name" value="ETF"/>
    <property type="match status" value="1"/>
</dbReference>
<evidence type="ECO:0000256" key="2">
    <source>
        <dbReference type="ARBA" id="ARBA00007557"/>
    </source>
</evidence>
<dbReference type="STRING" id="1437875.CFRA_06845"/>
<sequence>MPTIVALVKNVPDTWSTKKLSDDHTLDRDAVDEVLDEVNEYSVEAALRLRESDPDAGWRVIALTVGPAGADEALRRAIAMGADDAVHVLDDALAGSDVLGTAWTVAAAVAKLDDVRLIVAGGASSDGAVGALPGIVAEYRQCPALTELRAVALEGDTITGTREDAHGHWELSAPLPAVVSVTDKADKPRFPKFKGLMAAKKHEITTWDLAAIGVTPEQVGLEHAATRVTGANERAARTAGETVRGPESAAKVLAFLDDENLL</sequence>
<evidence type="ECO:0000313" key="9">
    <source>
        <dbReference type="EMBL" id="APT89010.1"/>
    </source>
</evidence>
<dbReference type="RefSeq" id="WP_075663997.1">
    <property type="nucleotide sequence ID" value="NZ_CP009247.1"/>
</dbReference>
<dbReference type="EMBL" id="CP009247">
    <property type="protein sequence ID" value="APT89010.1"/>
    <property type="molecule type" value="Genomic_DNA"/>
</dbReference>
<name>A0A1L7CT43_9CORY</name>
<dbReference type="Pfam" id="PF01012">
    <property type="entry name" value="ETF"/>
    <property type="match status" value="1"/>
</dbReference>
<dbReference type="GO" id="GO:0005829">
    <property type="term" value="C:cytosol"/>
    <property type="evidence" value="ECO:0007669"/>
    <property type="project" value="TreeGrafter"/>
</dbReference>
<dbReference type="Proteomes" id="UP000185434">
    <property type="component" value="Chromosome"/>
</dbReference>
<evidence type="ECO:0000256" key="5">
    <source>
        <dbReference type="ARBA" id="ARBA00022448"/>
    </source>
</evidence>
<reference evidence="9 10" key="1">
    <citation type="submission" date="2014-08" db="EMBL/GenBank/DDBJ databases">
        <title>Complete genome sequence of Corynebacterium frankenforstense ST18(T) (=DSM 45800(T)), isolated from raw cow milk.</title>
        <authorList>
            <person name="Ruckert C."/>
            <person name="Albersmeier A."/>
            <person name="Winkler A."/>
            <person name="Lipski A."/>
            <person name="Kalinowski J."/>
        </authorList>
    </citation>
    <scope>NUCLEOTIDE SEQUENCE [LARGE SCALE GENOMIC DNA]</scope>
    <source>
        <strain evidence="9 10">ST18</strain>
    </source>
</reference>
<dbReference type="PIRSF" id="PIRSF000090">
    <property type="entry name" value="Beta-ETF"/>
    <property type="match status" value="1"/>
</dbReference>
<keyword evidence="5" id="KW-0813">Transport</keyword>
<evidence type="ECO:0000256" key="1">
    <source>
        <dbReference type="ARBA" id="ARBA00001974"/>
    </source>
</evidence>
<dbReference type="InterPro" id="IPR014729">
    <property type="entry name" value="Rossmann-like_a/b/a_fold"/>
</dbReference>
<dbReference type="CDD" id="cd01714">
    <property type="entry name" value="ETF_beta"/>
    <property type="match status" value="1"/>
</dbReference>
<evidence type="ECO:0000256" key="6">
    <source>
        <dbReference type="ARBA" id="ARBA00022982"/>
    </source>
</evidence>
<dbReference type="InterPro" id="IPR033948">
    <property type="entry name" value="ETF_beta_N"/>
</dbReference>
<gene>
    <name evidence="9" type="ORF">CFRA_06845</name>
</gene>
<keyword evidence="6" id="KW-0249">Electron transport</keyword>
<evidence type="ECO:0000259" key="8">
    <source>
        <dbReference type="SMART" id="SM00893"/>
    </source>
</evidence>
<dbReference type="Gene3D" id="3.40.50.620">
    <property type="entry name" value="HUPs"/>
    <property type="match status" value="1"/>
</dbReference>
<comment type="subunit">
    <text evidence="3">Heterodimer of an alpha and a beta subunit.</text>
</comment>